<dbReference type="GO" id="GO:0005524">
    <property type="term" value="F:ATP binding"/>
    <property type="evidence" value="ECO:0007669"/>
    <property type="project" value="UniProtKB-KW"/>
</dbReference>
<reference evidence="12" key="1">
    <citation type="journal article" date="2012" name="Stand. Genomic Sci.">
        <title>Permanent draft genome sequence of the gliding predator Saprospira grandis strain Sa g1 (= HR1).</title>
        <authorList>
            <person name="Mavromatis K."/>
            <person name="Chertkov O."/>
            <person name="Lapidus A."/>
            <person name="Nolan M."/>
            <person name="Lucas S."/>
            <person name="Tice H."/>
            <person name="Del Rio T.G."/>
            <person name="Cheng J.F."/>
            <person name="Han C."/>
            <person name="Tapia R."/>
            <person name="Bruce D."/>
            <person name="Goodwin L.A."/>
            <person name="Pitluck S."/>
            <person name="Huntemann M."/>
            <person name="Liolios K."/>
            <person name="Pagani I."/>
            <person name="Ivanova N."/>
            <person name="Mikhailova N."/>
            <person name="Pati A."/>
            <person name="Chen A."/>
            <person name="Palaniappan K."/>
            <person name="Land M."/>
            <person name="Brambilla E.M."/>
            <person name="Rohde M."/>
            <person name="Spring S."/>
            <person name="Goker M."/>
            <person name="Detter J.C."/>
            <person name="Bristow J."/>
            <person name="Eisen J.A."/>
            <person name="Markowitz V."/>
            <person name="Hugenholtz P."/>
            <person name="Kyrpides N.C."/>
            <person name="Klenk H.P."/>
            <person name="Woyke T."/>
        </authorList>
    </citation>
    <scope>NUCLEOTIDE SEQUENCE [LARGE SCALE GENOMIC DNA]</scope>
    <source>
        <strain evidence="12">DSM 2844</strain>
    </source>
</reference>
<dbReference type="Gene3D" id="2.30.30.40">
    <property type="entry name" value="SH3 Domains"/>
    <property type="match status" value="1"/>
</dbReference>
<dbReference type="SUPFAM" id="SSF47226">
    <property type="entry name" value="Histidine-containing phosphotransfer domain, HPT domain"/>
    <property type="match status" value="1"/>
</dbReference>
<dbReference type="InterPro" id="IPR036061">
    <property type="entry name" value="CheW-like_dom_sf"/>
</dbReference>
<dbReference type="InterPro" id="IPR005467">
    <property type="entry name" value="His_kinase_dom"/>
</dbReference>
<evidence type="ECO:0000256" key="3">
    <source>
        <dbReference type="ARBA" id="ARBA00022553"/>
    </source>
</evidence>
<dbReference type="Pfam" id="PF02518">
    <property type="entry name" value="HATPase_c"/>
    <property type="match status" value="1"/>
</dbReference>
<dbReference type="AlphaFoldDB" id="J0XTH8"/>
<dbReference type="PROSITE" id="PS50109">
    <property type="entry name" value="HIS_KIN"/>
    <property type="match status" value="1"/>
</dbReference>
<dbReference type="Proteomes" id="UP000005113">
    <property type="component" value="Unassembled WGS sequence"/>
</dbReference>
<dbReference type="PANTHER" id="PTHR43395:SF1">
    <property type="entry name" value="CHEMOTAXIS PROTEIN CHEA"/>
    <property type="match status" value="1"/>
</dbReference>
<feature type="compositionally biased region" description="Basic residues" evidence="7">
    <location>
        <begin position="24"/>
        <end position="38"/>
    </location>
</feature>
<evidence type="ECO:0000259" key="8">
    <source>
        <dbReference type="PROSITE" id="PS50109"/>
    </source>
</evidence>
<dbReference type="CDD" id="cd00088">
    <property type="entry name" value="HPT"/>
    <property type="match status" value="1"/>
</dbReference>
<dbReference type="PROSITE" id="PS50894">
    <property type="entry name" value="HPT"/>
    <property type="match status" value="1"/>
</dbReference>
<dbReference type="GO" id="GO:0005737">
    <property type="term" value="C:cytoplasm"/>
    <property type="evidence" value="ECO:0007669"/>
    <property type="project" value="InterPro"/>
</dbReference>
<evidence type="ECO:0000256" key="4">
    <source>
        <dbReference type="ARBA" id="ARBA00022679"/>
    </source>
</evidence>
<dbReference type="InterPro" id="IPR037006">
    <property type="entry name" value="CheA-like_homodim_sf"/>
</dbReference>
<dbReference type="InterPro" id="IPR036097">
    <property type="entry name" value="HisK_dim/P_sf"/>
</dbReference>
<dbReference type="InterPro" id="IPR003594">
    <property type="entry name" value="HATPase_dom"/>
</dbReference>
<keyword evidence="4" id="KW-0808">Transferase</keyword>
<feature type="domain" description="Histidine kinase" evidence="8">
    <location>
        <begin position="205"/>
        <end position="453"/>
    </location>
</feature>
<name>J0XTH8_9BACT</name>
<evidence type="ECO:0000313" key="12">
    <source>
        <dbReference type="Proteomes" id="UP000005113"/>
    </source>
</evidence>
<dbReference type="Pfam" id="PF01627">
    <property type="entry name" value="Hpt"/>
    <property type="match status" value="1"/>
</dbReference>
<dbReference type="PRINTS" id="PR00344">
    <property type="entry name" value="BCTRLSENSOR"/>
</dbReference>
<dbReference type="SUPFAM" id="SSF55874">
    <property type="entry name" value="ATPase domain of HSP90 chaperone/DNA topoisomerase II/histidine kinase"/>
    <property type="match status" value="1"/>
</dbReference>
<dbReference type="SMART" id="SM00387">
    <property type="entry name" value="HATPase_c"/>
    <property type="match status" value="1"/>
</dbReference>
<feature type="domain" description="CheW-like" evidence="9">
    <location>
        <begin position="455"/>
        <end position="593"/>
    </location>
</feature>
<gene>
    <name evidence="11" type="ORF">SapgrDRAFT_0466</name>
</gene>
<dbReference type="Gene3D" id="1.10.287.560">
    <property type="entry name" value="Histidine kinase CheA-like, homodimeric domain"/>
    <property type="match status" value="1"/>
</dbReference>
<evidence type="ECO:0000259" key="9">
    <source>
        <dbReference type="PROSITE" id="PS50851"/>
    </source>
</evidence>
<dbReference type="Gene3D" id="3.30.565.10">
    <property type="entry name" value="Histidine kinase-like ATPase, C-terminal domain"/>
    <property type="match status" value="1"/>
</dbReference>
<dbReference type="SMART" id="SM01231">
    <property type="entry name" value="H-kinase_dim"/>
    <property type="match status" value="1"/>
</dbReference>
<dbReference type="GO" id="GO:0006935">
    <property type="term" value="P:chemotaxis"/>
    <property type="evidence" value="ECO:0007669"/>
    <property type="project" value="UniProtKB-KW"/>
</dbReference>
<proteinExistence type="predicted"/>
<organism evidence="11 12">
    <name type="scientific">Saprospira grandis DSM 2844</name>
    <dbReference type="NCBI Taxonomy" id="694433"/>
    <lineage>
        <taxon>Bacteria</taxon>
        <taxon>Pseudomonadati</taxon>
        <taxon>Bacteroidota</taxon>
        <taxon>Saprospiria</taxon>
        <taxon>Saprospirales</taxon>
        <taxon>Saprospiraceae</taxon>
        <taxon>Saprospira</taxon>
    </lineage>
</organism>
<comment type="catalytic activity">
    <reaction evidence="1">
        <text>ATP + protein L-histidine = ADP + protein N-phospho-L-histidine.</text>
        <dbReference type="EC" id="2.7.13.3"/>
    </reaction>
</comment>
<dbReference type="PANTHER" id="PTHR43395">
    <property type="entry name" value="SENSOR HISTIDINE KINASE CHEA"/>
    <property type="match status" value="1"/>
</dbReference>
<dbReference type="EC" id="2.7.13.3" evidence="2"/>
<dbReference type="InterPro" id="IPR051315">
    <property type="entry name" value="Bact_Chemotaxis_CheA"/>
</dbReference>
<evidence type="ECO:0000256" key="5">
    <source>
        <dbReference type="ARBA" id="ARBA00022777"/>
    </source>
</evidence>
<dbReference type="InterPro" id="IPR036890">
    <property type="entry name" value="HATPase_C_sf"/>
</dbReference>
<keyword evidence="3 6" id="KW-0597">Phosphoprotein</keyword>
<dbReference type="InterPro" id="IPR004358">
    <property type="entry name" value="Sig_transdc_His_kin-like_C"/>
</dbReference>
<evidence type="ECO:0000256" key="2">
    <source>
        <dbReference type="ARBA" id="ARBA00012438"/>
    </source>
</evidence>
<dbReference type="SMART" id="SM00260">
    <property type="entry name" value="CheW"/>
    <property type="match status" value="1"/>
</dbReference>
<dbReference type="SUPFAM" id="SSF50341">
    <property type="entry name" value="CheW-like"/>
    <property type="match status" value="1"/>
</dbReference>
<dbReference type="Pfam" id="PF01584">
    <property type="entry name" value="CheW"/>
    <property type="match status" value="1"/>
</dbReference>
<evidence type="ECO:0000256" key="7">
    <source>
        <dbReference type="SAM" id="MobiDB-lite"/>
    </source>
</evidence>
<dbReference type="InterPro" id="IPR036641">
    <property type="entry name" value="HPT_dom_sf"/>
</dbReference>
<dbReference type="HOGENOM" id="CLU_000650_3_7_10"/>
<protein>
    <recommendedName>
        <fullName evidence="2">histidine kinase</fullName>
        <ecNumber evidence="2">2.7.13.3</ecNumber>
    </recommendedName>
</protein>
<dbReference type="InterPro" id="IPR002545">
    <property type="entry name" value="CheW-lke_dom"/>
</dbReference>
<evidence type="ECO:0000313" key="11">
    <source>
        <dbReference type="EMBL" id="EJF52211.1"/>
    </source>
</evidence>
<dbReference type="SMART" id="SM00073">
    <property type="entry name" value="HPT"/>
    <property type="match status" value="1"/>
</dbReference>
<feature type="compositionally biased region" description="Basic and acidic residues" evidence="7">
    <location>
        <begin position="7"/>
        <end position="23"/>
    </location>
</feature>
<evidence type="ECO:0000256" key="1">
    <source>
        <dbReference type="ARBA" id="ARBA00000085"/>
    </source>
</evidence>
<feature type="modified residue" description="Phosphohistidine" evidence="6">
    <location>
        <position position="93"/>
    </location>
</feature>
<keyword evidence="5 11" id="KW-0418">Kinase</keyword>
<dbReference type="Gene3D" id="1.20.120.160">
    <property type="entry name" value="HPT domain"/>
    <property type="match status" value="1"/>
</dbReference>
<accession>J0XTH8</accession>
<dbReference type="InterPro" id="IPR008207">
    <property type="entry name" value="Sig_transdc_His_kin_Hpt_dom"/>
</dbReference>
<dbReference type="SUPFAM" id="SSF47384">
    <property type="entry name" value="Homodimeric domain of signal transducing histidine kinase"/>
    <property type="match status" value="1"/>
</dbReference>
<feature type="domain" description="HPt" evidence="10">
    <location>
        <begin position="46"/>
        <end position="150"/>
    </location>
</feature>
<sequence length="597" mass="67912">MAVRPDQVFERSEKTKGRADLRALKRSARRRREAPKKKLNTEKAKQLETGDEYKAIFLAEAEQQQAELEALFLQLEASPERKDLWAPIFRLTHTLKGNAMGLGYEGIAAVSHLLEDYFKALQAGEFPLWPDDIVLFLRSSDLLSDLISAIRKEEKLAYKGFSTKLKVALRKAKKREKTVEALATSEEKEVFKEPAENLLAPRDIRLSDHLKVPVERLTQLLNLVGELSIEKDRLMLEDQQEKGNDYRFLTLHRLSTELQYQIMQLRMSELQLLFAKYPRILSDLCRQTGKKARLEIRGGQTEIDRNLLPVIADALQHLLRNAMSHGIEKPAERLLAGKEEVGTLLLQARTNKEQVVIELTDDGAGVDRKKIEQKLIELAWLTAAQLAKLSDEECFEYLFKSGFSSASELTDLAGRGVGLDAVRNAIQSLGGKLSLSTVLGKGSTFCLQMPYSMAMRTVLLFEQDGQSFALPIDMAYLVLSIKRKEIKWLGQNWMCNYEGDFYPIRALAQVFGQKKEGIAELDAEAELQLLLLHYGGQRMALWVDRLQQQKEIFERKLAPPLDQHPLFRRAAILGNGEVCLLLTIDTLFEDFKRERDA</sequence>
<dbReference type="PROSITE" id="PS50851">
    <property type="entry name" value="CHEW"/>
    <property type="match status" value="1"/>
</dbReference>
<dbReference type="EMBL" id="JH719942">
    <property type="protein sequence ID" value="EJF52211.1"/>
    <property type="molecule type" value="Genomic_DNA"/>
</dbReference>
<dbReference type="Pfam" id="PF02895">
    <property type="entry name" value="H-kinase_dim"/>
    <property type="match status" value="1"/>
</dbReference>
<evidence type="ECO:0000259" key="10">
    <source>
        <dbReference type="PROSITE" id="PS50894"/>
    </source>
</evidence>
<dbReference type="InterPro" id="IPR004105">
    <property type="entry name" value="CheA-like_dim"/>
</dbReference>
<feature type="region of interest" description="Disordered" evidence="7">
    <location>
        <begin position="1"/>
        <end position="44"/>
    </location>
</feature>
<evidence type="ECO:0000256" key="6">
    <source>
        <dbReference type="PROSITE-ProRule" id="PRU00110"/>
    </source>
</evidence>
<dbReference type="FunFam" id="3.30.565.10:FF:000016">
    <property type="entry name" value="Chemotaxis protein CheA, putative"/>
    <property type="match status" value="1"/>
</dbReference>
<dbReference type="GO" id="GO:0000155">
    <property type="term" value="F:phosphorelay sensor kinase activity"/>
    <property type="evidence" value="ECO:0007669"/>
    <property type="project" value="InterPro"/>
</dbReference>